<evidence type="ECO:0000256" key="6">
    <source>
        <dbReference type="SAM" id="Phobius"/>
    </source>
</evidence>
<evidence type="ECO:0000256" key="2">
    <source>
        <dbReference type="ARBA" id="ARBA00022448"/>
    </source>
</evidence>
<feature type="transmembrane region" description="Helical" evidence="6">
    <location>
        <begin position="137"/>
        <end position="155"/>
    </location>
</feature>
<name>A0A5B6UBA4_9ROSI</name>
<reference evidence="8" key="1">
    <citation type="journal article" date="2019" name="Plant Biotechnol. J.">
        <title>Genome sequencing of the Australian wild diploid species Gossypium australe highlights disease resistance and delayed gland morphogenesis.</title>
        <authorList>
            <person name="Cai Y."/>
            <person name="Cai X."/>
            <person name="Wang Q."/>
            <person name="Wang P."/>
            <person name="Zhang Y."/>
            <person name="Cai C."/>
            <person name="Xu Y."/>
            <person name="Wang K."/>
            <person name="Zhou Z."/>
            <person name="Wang C."/>
            <person name="Geng S."/>
            <person name="Li B."/>
            <person name="Dong Q."/>
            <person name="Hou Y."/>
            <person name="Wang H."/>
            <person name="Ai P."/>
            <person name="Liu Z."/>
            <person name="Yi F."/>
            <person name="Sun M."/>
            <person name="An G."/>
            <person name="Cheng J."/>
            <person name="Zhang Y."/>
            <person name="Shi Q."/>
            <person name="Xie Y."/>
            <person name="Shi X."/>
            <person name="Chang Y."/>
            <person name="Huang F."/>
            <person name="Chen Y."/>
            <person name="Hong S."/>
            <person name="Mi L."/>
            <person name="Sun Q."/>
            <person name="Zhang L."/>
            <person name="Zhou B."/>
            <person name="Peng R."/>
            <person name="Zhang X."/>
            <person name="Liu F."/>
        </authorList>
    </citation>
    <scope>NUCLEOTIDE SEQUENCE [LARGE SCALE GENOMIC DNA]</scope>
    <source>
        <strain evidence="8">cv. PA1801</strain>
    </source>
</reference>
<comment type="subcellular location">
    <subcellularLocation>
        <location evidence="1">Golgi apparatus membrane</location>
        <topology evidence="1">Single-pass membrane protein</topology>
    </subcellularLocation>
</comment>
<evidence type="ECO:0000256" key="4">
    <source>
        <dbReference type="ARBA" id="ARBA00022989"/>
    </source>
</evidence>
<dbReference type="PANTHER" id="PTHR12791">
    <property type="entry name" value="GOLGI SNARE BET1-RELATED"/>
    <property type="match status" value="1"/>
</dbReference>
<evidence type="ECO:0000256" key="3">
    <source>
        <dbReference type="ARBA" id="ARBA00022692"/>
    </source>
</evidence>
<feature type="transmembrane region" description="Helical" evidence="6">
    <location>
        <begin position="58"/>
        <end position="80"/>
    </location>
</feature>
<gene>
    <name evidence="7" type="ORF">EPI10_017632</name>
</gene>
<proteinExistence type="predicted"/>
<dbReference type="GO" id="GO:0000139">
    <property type="term" value="C:Golgi membrane"/>
    <property type="evidence" value="ECO:0007669"/>
    <property type="project" value="UniProtKB-SubCell"/>
</dbReference>
<keyword evidence="4 6" id="KW-1133">Transmembrane helix</keyword>
<organism evidence="7 8">
    <name type="scientific">Gossypium australe</name>
    <dbReference type="NCBI Taxonomy" id="47621"/>
    <lineage>
        <taxon>Eukaryota</taxon>
        <taxon>Viridiplantae</taxon>
        <taxon>Streptophyta</taxon>
        <taxon>Embryophyta</taxon>
        <taxon>Tracheophyta</taxon>
        <taxon>Spermatophyta</taxon>
        <taxon>Magnoliopsida</taxon>
        <taxon>eudicotyledons</taxon>
        <taxon>Gunneridae</taxon>
        <taxon>Pentapetalae</taxon>
        <taxon>rosids</taxon>
        <taxon>malvids</taxon>
        <taxon>Malvales</taxon>
        <taxon>Malvaceae</taxon>
        <taxon>Malvoideae</taxon>
        <taxon>Gossypium</taxon>
    </lineage>
</organism>
<keyword evidence="2" id="KW-0813">Transport</keyword>
<keyword evidence="8" id="KW-1185">Reference proteome</keyword>
<accession>A0A5B6UBA4</accession>
<evidence type="ECO:0000313" key="7">
    <source>
        <dbReference type="EMBL" id="KAA3454523.1"/>
    </source>
</evidence>
<keyword evidence="5 6" id="KW-0472">Membrane</keyword>
<dbReference type="EMBL" id="SMMG02000012">
    <property type="protein sequence ID" value="KAA3454523.1"/>
    <property type="molecule type" value="Genomic_DNA"/>
</dbReference>
<protein>
    <submittedName>
        <fullName evidence="7">Bet1-like SNARE 1-2</fullName>
    </submittedName>
</protein>
<evidence type="ECO:0000313" key="8">
    <source>
        <dbReference type="Proteomes" id="UP000325315"/>
    </source>
</evidence>
<dbReference type="Proteomes" id="UP000325315">
    <property type="component" value="Unassembled WGS sequence"/>
</dbReference>
<comment type="caution">
    <text evidence="7">The sequence shown here is derived from an EMBL/GenBank/DDBJ whole genome shotgun (WGS) entry which is preliminary data.</text>
</comment>
<keyword evidence="3 6" id="KW-0812">Transmembrane</keyword>
<dbReference type="AlphaFoldDB" id="A0A5B6UBA4"/>
<evidence type="ECO:0000256" key="1">
    <source>
        <dbReference type="ARBA" id="ARBA00004194"/>
    </source>
</evidence>
<dbReference type="OrthoDB" id="261831at2759"/>
<sequence>MSYRRDHRSSKSALFDGLDNLEEGGLRASSSFSHDVKDHDNGKAIESLHDRVAFLKRVIYMMKWRVIIVCLTGWCVIAAVKPETSTFMKISGFLGNGMDASRGIMSGTMDRFKKVSKQVLRYYFNFMVFEKKSNRKMCTLVMAFVVSFLIIYYLFRMLRYVRG</sequence>
<evidence type="ECO:0000256" key="5">
    <source>
        <dbReference type="ARBA" id="ARBA00023136"/>
    </source>
</evidence>